<dbReference type="GeneID" id="78212870"/>
<reference evidence="4 6" key="1">
    <citation type="submission" date="2015-03" db="EMBL/GenBank/DDBJ databases">
        <title>Complete genome sequence of Lactobacillus acetotolerans NBRC 13120.</title>
        <authorList>
            <person name="Toh H."/>
            <person name="Morita H."/>
            <person name="Fujita N."/>
        </authorList>
    </citation>
    <scope>NUCLEOTIDE SEQUENCE [LARGE SCALE GENOMIC DNA]</scope>
    <source>
        <strain evidence="4 6">NBRC 13120</strain>
    </source>
</reference>
<organism evidence="4 6">
    <name type="scientific">Lactobacillus acetotolerans</name>
    <dbReference type="NCBI Taxonomy" id="1600"/>
    <lineage>
        <taxon>Bacteria</taxon>
        <taxon>Bacillati</taxon>
        <taxon>Bacillota</taxon>
        <taxon>Bacilli</taxon>
        <taxon>Lactobacillales</taxon>
        <taxon>Lactobacillaceae</taxon>
        <taxon>Lactobacillus</taxon>
    </lineage>
</organism>
<evidence type="ECO:0000313" key="7">
    <source>
        <dbReference type="Proteomes" id="UP000325393"/>
    </source>
</evidence>
<evidence type="ECO:0000313" key="5">
    <source>
        <dbReference type="EMBL" id="QFG51866.1"/>
    </source>
</evidence>
<evidence type="ECO:0000313" key="6">
    <source>
        <dbReference type="Proteomes" id="UP000035709"/>
    </source>
</evidence>
<reference evidence="5 7" key="2">
    <citation type="submission" date="2019-09" db="EMBL/GenBank/DDBJ databases">
        <title>Genome sequencing of Lactobacillus acetotolerans.</title>
        <authorList>
            <person name="Kim K."/>
        </authorList>
    </citation>
    <scope>NUCLEOTIDE SEQUENCE [LARGE SCALE GENOMIC DNA]</scope>
    <source>
        <strain evidence="5 7">LA749</strain>
    </source>
</reference>
<dbReference type="RefSeq" id="WP_056970243.1">
    <property type="nucleotide sequence ID" value="NZ_AP014808.1"/>
</dbReference>
<dbReference type="CDD" id="cd02857">
    <property type="entry name" value="E_set_CDase_PDE_N"/>
    <property type="match status" value="1"/>
</dbReference>
<dbReference type="GO" id="GO:0005975">
    <property type="term" value="P:carbohydrate metabolic process"/>
    <property type="evidence" value="ECO:0007669"/>
    <property type="project" value="InterPro"/>
</dbReference>
<sequence>MQLAALRHRTESEDCFVISPHHVRVRFHTAKNDVKKVIAHYTDNYMSTSTDKTIKLEKVGEGQVEDHWAATLRAPYRRIKYTFEVIGEDGSHKIVGDRGVYDFNEKNLASDGSYFKVPYFHKIDMDVTPDWVKHTVWYQIFPERFANGDKSNDPKGTKLWNPNDHPGREDYYGGDLQGVLDHLDYLQELGVNGLYFCPVFKASSNHKYDTIDYLQIDPDFGDKALFAKVVNEAHKRGMKVMLDAVFNHLGDQSMQWQDVVRNGKKSRFAKWFHIKHFPVTTFNDPTKGEGDPAYETFAFEKHMPKLDTANPEVQDFLLEIATYWVKYFDIDAWRLDVANEVDHHFWRRFHDAVTAIKPDFYIVGEIWHNARPWLNGDEFTGVMNYPYTLQIEEHFFQKTQTAKELTEHLTDQLMMYRDMNNQAMLDMLDSHDTARLLTVAHGDKKLALQALTFMFVQTGSPCIYYGTEMGMTGSEDPDCRKPMDWSKKDSPIWKKVHALIEFRLKYATTLGKGKIKLTTTPEGLIKVERQGQDQITAYFNTTSHSVKVDTQSNLSQNYENGQLKAKGFVITVKH</sequence>
<dbReference type="PANTHER" id="PTHR10357:SF210">
    <property type="entry name" value="MALTODEXTRIN GLUCOSIDASE"/>
    <property type="match status" value="1"/>
</dbReference>
<accession>A0A0D6A553</accession>
<dbReference type="EMBL" id="AP014808">
    <property type="protein sequence ID" value="BAQ57896.1"/>
    <property type="molecule type" value="Genomic_DNA"/>
</dbReference>
<dbReference type="InterPro" id="IPR004185">
    <property type="entry name" value="Glyco_hydro_13_lg-like_dom"/>
</dbReference>
<dbReference type="Proteomes" id="UP000325393">
    <property type="component" value="Chromosome"/>
</dbReference>
<dbReference type="AlphaFoldDB" id="A0A0D6A553"/>
<dbReference type="OrthoDB" id="9805159at2"/>
<dbReference type="Gene3D" id="2.60.40.10">
    <property type="entry name" value="Immunoglobulins"/>
    <property type="match status" value="1"/>
</dbReference>
<evidence type="ECO:0000256" key="2">
    <source>
        <dbReference type="ARBA" id="ARBA00023295"/>
    </source>
</evidence>
<gene>
    <name evidence="5" type="ORF">LA749_07705</name>
    <name evidence="4" type="ORF">LBAT_1507</name>
</gene>
<dbReference type="Pfam" id="PF02903">
    <property type="entry name" value="Alpha-amylase_N"/>
    <property type="match status" value="1"/>
</dbReference>
<dbReference type="PANTHER" id="PTHR10357">
    <property type="entry name" value="ALPHA-AMYLASE FAMILY MEMBER"/>
    <property type="match status" value="1"/>
</dbReference>
<protein>
    <submittedName>
        <fullName evidence="5">Alpha-glycosidase</fullName>
    </submittedName>
    <submittedName>
        <fullName evidence="4">Neopullulanase</fullName>
    </submittedName>
</protein>
<dbReference type="SUPFAM" id="SSF81296">
    <property type="entry name" value="E set domains"/>
    <property type="match status" value="1"/>
</dbReference>
<dbReference type="Pfam" id="PF00128">
    <property type="entry name" value="Alpha-amylase"/>
    <property type="match status" value="1"/>
</dbReference>
<evidence type="ECO:0000259" key="3">
    <source>
        <dbReference type="SMART" id="SM00642"/>
    </source>
</evidence>
<dbReference type="SMART" id="SM00642">
    <property type="entry name" value="Aamy"/>
    <property type="match status" value="1"/>
</dbReference>
<dbReference type="InterPro" id="IPR014756">
    <property type="entry name" value="Ig_E-set"/>
</dbReference>
<keyword evidence="6" id="KW-1185">Reference proteome</keyword>
<evidence type="ECO:0000313" key="4">
    <source>
        <dbReference type="EMBL" id="BAQ57896.1"/>
    </source>
</evidence>
<dbReference type="InterPro" id="IPR006047">
    <property type="entry name" value="GH13_cat_dom"/>
</dbReference>
<evidence type="ECO:0000256" key="1">
    <source>
        <dbReference type="ARBA" id="ARBA00022801"/>
    </source>
</evidence>
<dbReference type="InterPro" id="IPR017853">
    <property type="entry name" value="GH"/>
</dbReference>
<dbReference type="EMBL" id="CP044496">
    <property type="protein sequence ID" value="QFG51866.1"/>
    <property type="molecule type" value="Genomic_DNA"/>
</dbReference>
<keyword evidence="2 5" id="KW-0326">Glycosidase</keyword>
<dbReference type="Proteomes" id="UP000035709">
    <property type="component" value="Chromosome"/>
</dbReference>
<dbReference type="Gene3D" id="3.90.400.10">
    <property type="entry name" value="Oligo-1,6-glucosidase, Domain 2"/>
    <property type="match status" value="1"/>
</dbReference>
<dbReference type="GO" id="GO:0004553">
    <property type="term" value="F:hydrolase activity, hydrolyzing O-glycosyl compounds"/>
    <property type="evidence" value="ECO:0007669"/>
    <property type="project" value="InterPro"/>
</dbReference>
<keyword evidence="1" id="KW-0378">Hydrolase</keyword>
<dbReference type="InterPro" id="IPR045857">
    <property type="entry name" value="O16G_dom_2"/>
</dbReference>
<dbReference type="STRING" id="1600.LBAT_1507"/>
<dbReference type="KEGG" id="lae:LBAT_1507"/>
<feature type="domain" description="Glycosyl hydrolase family 13 catalytic" evidence="3">
    <location>
        <begin position="139"/>
        <end position="503"/>
    </location>
</feature>
<dbReference type="InterPro" id="IPR013783">
    <property type="entry name" value="Ig-like_fold"/>
</dbReference>
<dbReference type="CDD" id="cd11338">
    <property type="entry name" value="AmyAc_CMD"/>
    <property type="match status" value="1"/>
</dbReference>
<proteinExistence type="predicted"/>
<name>A0A0D6A553_9LACO</name>
<dbReference type="SUPFAM" id="SSF51445">
    <property type="entry name" value="(Trans)glycosidases"/>
    <property type="match status" value="1"/>
</dbReference>
<dbReference type="PATRIC" id="fig|1600.4.peg.1539"/>
<dbReference type="Gene3D" id="3.20.20.80">
    <property type="entry name" value="Glycosidases"/>
    <property type="match status" value="1"/>
</dbReference>